<sequence length="122" mass="13479">MAAEEGVVIACHTKDEFDAQMKKAEETKKLVVIDFTASWCGPCRFIAPVFVEYAKKYPHIVFLKVDVDELKEVAAEYKIEAMPTFLFIKEGKTIQTVVGARKEELQANIEKHGAGAVATASA</sequence>
<evidence type="ECO:0000313" key="11">
    <source>
        <dbReference type="EMBL" id="CAM0151102.1"/>
    </source>
</evidence>
<keyword evidence="3 9" id="KW-1015">Disulfide bond</keyword>
<dbReference type="InterPro" id="IPR013766">
    <property type="entry name" value="Thioredoxin_domain"/>
</dbReference>
<feature type="site" description="Contributes to redox potential value" evidence="8">
    <location>
        <position position="34"/>
    </location>
</feature>
<evidence type="ECO:0000256" key="2">
    <source>
        <dbReference type="ARBA" id="ARBA00022982"/>
    </source>
</evidence>
<name>A0ABC9HBX2_9POAL</name>
<dbReference type="PANTHER" id="PTHR46115">
    <property type="entry name" value="THIOREDOXIN-LIKE PROTEIN 1"/>
    <property type="match status" value="1"/>
</dbReference>
<keyword evidence="1" id="KW-0813">Transport</keyword>
<evidence type="ECO:0000256" key="8">
    <source>
        <dbReference type="PIRSR" id="PIRSR000077-1"/>
    </source>
</evidence>
<feature type="active site" description="Nucleophile" evidence="8">
    <location>
        <position position="43"/>
    </location>
</feature>
<dbReference type="GO" id="GO:0016671">
    <property type="term" value="F:oxidoreductase activity, acting on a sulfur group of donors, disulfide as acceptor"/>
    <property type="evidence" value="ECO:0007669"/>
    <property type="project" value="UniProtKB-ARBA"/>
</dbReference>
<dbReference type="FunFam" id="3.40.30.10:FF:000104">
    <property type="entry name" value="Thioredoxin"/>
    <property type="match status" value="1"/>
</dbReference>
<dbReference type="InterPro" id="IPR005746">
    <property type="entry name" value="Thioredoxin"/>
</dbReference>
<keyword evidence="2" id="KW-0249">Electron transport</keyword>
<evidence type="ECO:0000313" key="12">
    <source>
        <dbReference type="Proteomes" id="UP001497457"/>
    </source>
</evidence>
<keyword evidence="12" id="KW-1185">Reference proteome</keyword>
<dbReference type="AlphaFoldDB" id="A0ABC9HBX2"/>
<evidence type="ECO:0000256" key="7">
    <source>
        <dbReference type="PIRNR" id="PIRNR000077"/>
    </source>
</evidence>
<evidence type="ECO:0000256" key="3">
    <source>
        <dbReference type="ARBA" id="ARBA00023157"/>
    </source>
</evidence>
<evidence type="ECO:0000256" key="1">
    <source>
        <dbReference type="ARBA" id="ARBA00022448"/>
    </source>
</evidence>
<dbReference type="CDD" id="cd02947">
    <property type="entry name" value="TRX_family"/>
    <property type="match status" value="1"/>
</dbReference>
<dbReference type="SUPFAM" id="SSF52833">
    <property type="entry name" value="Thioredoxin-like"/>
    <property type="match status" value="1"/>
</dbReference>
<dbReference type="PROSITE" id="PS00194">
    <property type="entry name" value="THIOREDOXIN_1"/>
    <property type="match status" value="1"/>
</dbReference>
<evidence type="ECO:0000256" key="4">
    <source>
        <dbReference type="ARBA" id="ARBA00023284"/>
    </source>
</evidence>
<dbReference type="Pfam" id="PF00085">
    <property type="entry name" value="Thioredoxin"/>
    <property type="match status" value="1"/>
</dbReference>
<protein>
    <recommendedName>
        <fullName evidence="7">Thioredoxin</fullName>
    </recommendedName>
</protein>
<feature type="domain" description="Thioredoxin" evidence="10">
    <location>
        <begin position="1"/>
        <end position="114"/>
    </location>
</feature>
<gene>
    <name evidence="11" type="ORF">URODEC1_LOCUS124124</name>
</gene>
<comment type="similarity">
    <text evidence="6">Belongs to the thioredoxin family. Plant H-type subfamily.</text>
</comment>
<organism evidence="11 12">
    <name type="scientific">Urochloa decumbens</name>
    <dbReference type="NCBI Taxonomy" id="240449"/>
    <lineage>
        <taxon>Eukaryota</taxon>
        <taxon>Viridiplantae</taxon>
        <taxon>Streptophyta</taxon>
        <taxon>Embryophyta</taxon>
        <taxon>Tracheophyta</taxon>
        <taxon>Spermatophyta</taxon>
        <taxon>Magnoliopsida</taxon>
        <taxon>Liliopsida</taxon>
        <taxon>Poales</taxon>
        <taxon>Poaceae</taxon>
        <taxon>PACMAD clade</taxon>
        <taxon>Panicoideae</taxon>
        <taxon>Panicodae</taxon>
        <taxon>Paniceae</taxon>
        <taxon>Melinidinae</taxon>
        <taxon>Urochloa</taxon>
    </lineage>
</organism>
<dbReference type="PRINTS" id="PR00421">
    <property type="entry name" value="THIOREDOXIN"/>
</dbReference>
<accession>A0ABC9HBX2</accession>
<evidence type="ECO:0000256" key="9">
    <source>
        <dbReference type="PIRSR" id="PIRSR000077-4"/>
    </source>
</evidence>
<dbReference type="PROSITE" id="PS51352">
    <property type="entry name" value="THIOREDOXIN_2"/>
    <property type="match status" value="1"/>
</dbReference>
<comment type="caution">
    <text evidence="11">The sequence shown here is derived from an EMBL/GenBank/DDBJ whole genome shotgun (WGS) entry which is preliminary data.</text>
</comment>
<feature type="site" description="Contributes to redox potential value" evidence="8">
    <location>
        <position position="42"/>
    </location>
</feature>
<proteinExistence type="inferred from homology"/>
<dbReference type="PIRSF" id="PIRSF000077">
    <property type="entry name" value="Thioredoxin"/>
    <property type="match status" value="1"/>
</dbReference>
<evidence type="ECO:0000259" key="10">
    <source>
        <dbReference type="PROSITE" id="PS51352"/>
    </source>
</evidence>
<feature type="site" description="Contributes to redox potential value" evidence="8">
    <location>
        <position position="41"/>
    </location>
</feature>
<dbReference type="Gene3D" id="3.40.30.10">
    <property type="entry name" value="Glutaredoxin"/>
    <property type="match status" value="1"/>
</dbReference>
<dbReference type="NCBIfam" id="TIGR01068">
    <property type="entry name" value="thioredoxin"/>
    <property type="match status" value="1"/>
</dbReference>
<evidence type="ECO:0000256" key="5">
    <source>
        <dbReference type="ARBA" id="ARBA00038337"/>
    </source>
</evidence>
<feature type="active site" description="Nucleophile" evidence="8">
    <location>
        <position position="40"/>
    </location>
</feature>
<feature type="disulfide bond" description="Redox-active" evidence="9">
    <location>
        <begin position="40"/>
        <end position="43"/>
    </location>
</feature>
<comment type="similarity">
    <text evidence="5">Belongs to the thioredoxin family. Plant F-type subfamily.</text>
</comment>
<dbReference type="InterPro" id="IPR017937">
    <property type="entry name" value="Thioredoxin_CS"/>
</dbReference>
<evidence type="ECO:0000256" key="6">
    <source>
        <dbReference type="ARBA" id="ARBA00038353"/>
    </source>
</evidence>
<dbReference type="InterPro" id="IPR036249">
    <property type="entry name" value="Thioredoxin-like_sf"/>
</dbReference>
<reference evidence="11" key="1">
    <citation type="submission" date="2024-10" db="EMBL/GenBank/DDBJ databases">
        <authorList>
            <person name="Ryan C."/>
        </authorList>
    </citation>
    <scope>NUCLEOTIDE SEQUENCE [LARGE SCALE GENOMIC DNA]</scope>
</reference>
<keyword evidence="4 9" id="KW-0676">Redox-active center</keyword>
<dbReference type="EMBL" id="CAXIPR030004409">
    <property type="protein sequence ID" value="CAM0151102.1"/>
    <property type="molecule type" value="Genomic_DNA"/>
</dbReference>
<dbReference type="Proteomes" id="UP001497457">
    <property type="component" value="Unassembled WGS sequence"/>
</dbReference>